<dbReference type="PANTHER" id="PTHR30481:SF2">
    <property type="entry name" value="SITE-SPECIFIC DNA-METHYLTRANSFERASE (ADENINE-SPECIFIC)"/>
    <property type="match status" value="1"/>
</dbReference>
<keyword evidence="7" id="KW-0614">Plasmid</keyword>
<dbReference type="GO" id="GO:0006298">
    <property type="term" value="P:mismatch repair"/>
    <property type="evidence" value="ECO:0007669"/>
    <property type="project" value="TreeGrafter"/>
</dbReference>
<evidence type="ECO:0000256" key="5">
    <source>
        <dbReference type="ARBA" id="ARBA00022691"/>
    </source>
</evidence>
<keyword evidence="4" id="KW-0808">Transferase</keyword>
<dbReference type="EMBL" id="CP063416">
    <property type="protein sequence ID" value="UOE78412.1"/>
    <property type="molecule type" value="Genomic_DNA"/>
</dbReference>
<keyword evidence="3 7" id="KW-0489">Methyltransferase</keyword>
<dbReference type="SUPFAM" id="SSF53335">
    <property type="entry name" value="S-adenosyl-L-methionine-dependent methyltransferases"/>
    <property type="match status" value="1"/>
</dbReference>
<dbReference type="GO" id="GO:0009307">
    <property type="term" value="P:DNA restriction-modification system"/>
    <property type="evidence" value="ECO:0007669"/>
    <property type="project" value="InterPro"/>
</dbReference>
<dbReference type="GO" id="GO:0032259">
    <property type="term" value="P:methylation"/>
    <property type="evidence" value="ECO:0007669"/>
    <property type="project" value="UniProtKB-KW"/>
</dbReference>
<dbReference type="InterPro" id="IPR012327">
    <property type="entry name" value="MeTrfase_D12"/>
</dbReference>
<dbReference type="PANTHER" id="PTHR30481">
    <property type="entry name" value="DNA ADENINE METHYLASE"/>
    <property type="match status" value="1"/>
</dbReference>
<proteinExistence type="inferred from homology"/>
<dbReference type="Gene3D" id="1.10.1020.10">
    <property type="entry name" value="Adenine-specific Methyltransferase, Domain 2"/>
    <property type="match status" value="1"/>
</dbReference>
<dbReference type="InterPro" id="IPR023095">
    <property type="entry name" value="Ade_MeTrfase_dom_2"/>
</dbReference>
<reference evidence="7" key="1">
    <citation type="submission" date="2020-10" db="EMBL/GenBank/DDBJ databases">
        <authorList>
            <person name="Delgado J.A."/>
            <person name="Gonzalez J.M."/>
        </authorList>
    </citation>
    <scope>NUCLEOTIDE SEQUENCE</scope>
    <source>
        <strain evidence="7">23.6</strain>
        <plasmid evidence="7">unnamed2</plasmid>
    </source>
</reference>
<dbReference type="AlphaFoldDB" id="A0AB38R3C2"/>
<dbReference type="REBASE" id="611475">
    <property type="entry name" value="M.Pth236ORF20150P"/>
</dbReference>
<dbReference type="InterPro" id="IPR029063">
    <property type="entry name" value="SAM-dependent_MTases_sf"/>
</dbReference>
<dbReference type="PRINTS" id="PR00505">
    <property type="entry name" value="D12N6MTFRASE"/>
</dbReference>
<evidence type="ECO:0000256" key="4">
    <source>
        <dbReference type="ARBA" id="ARBA00022679"/>
    </source>
</evidence>
<evidence type="ECO:0000313" key="7">
    <source>
        <dbReference type="EMBL" id="UOE78412.1"/>
    </source>
</evidence>
<dbReference type="EC" id="2.1.1.72" evidence="2"/>
<evidence type="ECO:0000256" key="3">
    <source>
        <dbReference type="ARBA" id="ARBA00022603"/>
    </source>
</evidence>
<geneLocation type="plasmid" evidence="7 8">
    <name>unnamed2</name>
</geneLocation>
<dbReference type="Pfam" id="PF02086">
    <property type="entry name" value="MethyltransfD12"/>
    <property type="match status" value="1"/>
</dbReference>
<name>A0AB38R3C2_PARTM</name>
<comment type="catalytic activity">
    <reaction evidence="6">
        <text>a 2'-deoxyadenosine in DNA + S-adenosyl-L-methionine = an N(6)-methyl-2'-deoxyadenosine in DNA + S-adenosyl-L-homocysteine + H(+)</text>
        <dbReference type="Rhea" id="RHEA:15197"/>
        <dbReference type="Rhea" id="RHEA-COMP:12418"/>
        <dbReference type="Rhea" id="RHEA-COMP:12419"/>
        <dbReference type="ChEBI" id="CHEBI:15378"/>
        <dbReference type="ChEBI" id="CHEBI:57856"/>
        <dbReference type="ChEBI" id="CHEBI:59789"/>
        <dbReference type="ChEBI" id="CHEBI:90615"/>
        <dbReference type="ChEBI" id="CHEBI:90616"/>
        <dbReference type="EC" id="2.1.1.72"/>
    </reaction>
</comment>
<comment type="similarity">
    <text evidence="1">Belongs to the N(4)/N(6)-methyltransferase family.</text>
</comment>
<evidence type="ECO:0000256" key="6">
    <source>
        <dbReference type="ARBA" id="ARBA00047942"/>
    </source>
</evidence>
<dbReference type="GO" id="GO:0009007">
    <property type="term" value="F:site-specific DNA-methyltransferase (adenine-specific) activity"/>
    <property type="evidence" value="ECO:0007669"/>
    <property type="project" value="UniProtKB-EC"/>
</dbReference>
<evidence type="ECO:0000256" key="1">
    <source>
        <dbReference type="ARBA" id="ARBA00006594"/>
    </source>
</evidence>
<organism evidence="7 8">
    <name type="scientific">Parageobacillus thermoglucosidasius</name>
    <name type="common">Geobacillus thermoglucosidasius</name>
    <dbReference type="NCBI Taxonomy" id="1426"/>
    <lineage>
        <taxon>Bacteria</taxon>
        <taxon>Bacillati</taxon>
        <taxon>Bacillota</taxon>
        <taxon>Bacilli</taxon>
        <taxon>Bacillales</taxon>
        <taxon>Anoxybacillaceae</taxon>
        <taxon>Parageobacillus</taxon>
    </lineage>
</organism>
<evidence type="ECO:0000256" key="2">
    <source>
        <dbReference type="ARBA" id="ARBA00011900"/>
    </source>
</evidence>
<dbReference type="GO" id="GO:0043565">
    <property type="term" value="F:sequence-specific DNA binding"/>
    <property type="evidence" value="ECO:0007669"/>
    <property type="project" value="TreeGrafter"/>
</dbReference>
<evidence type="ECO:0000313" key="8">
    <source>
        <dbReference type="Proteomes" id="UP001058458"/>
    </source>
</evidence>
<gene>
    <name evidence="7" type="ORF">IMI45_20150</name>
</gene>
<dbReference type="GO" id="GO:1904047">
    <property type="term" value="F:S-adenosyl-L-methionine binding"/>
    <property type="evidence" value="ECO:0007669"/>
    <property type="project" value="TreeGrafter"/>
</dbReference>
<dbReference type="Gene3D" id="3.40.50.150">
    <property type="entry name" value="Vaccinia Virus protein VP39"/>
    <property type="match status" value="1"/>
</dbReference>
<protein>
    <recommendedName>
        <fullName evidence="2">site-specific DNA-methyltransferase (adenine-specific)</fullName>
        <ecNumber evidence="2">2.1.1.72</ecNumber>
    </recommendedName>
</protein>
<sequence length="325" mass="37892">MLTCRFCGLTGTPDDGDFQLDKYNKGFWCEACDGFNYFEHVKNRHRFVLILEYQSANSQPKVKVPIRFNKRLSPFRYPGGKSKLIDYLYLHLNYSKTKKLVSPFTGGGSFELAMLDAGVVEHLHLNDLDTGIFSFWWVVKHMPFALIERLQTITPTHKDFFEAQSIIKEDYRGIDVVEAAWASLLVNRLAYSGIYKANPLGGKKGTRKALLSRWNPIELEKRIMHIHQLSERITVTQENALELIEEAYWDGESTIFIDPPYFEKGKDLYHCYYTEKDHIELSHLLDSLYHGCPGADIIVTYNYHEWIDNLYYYPQRKIISRTYSA</sequence>
<dbReference type="RefSeq" id="WP_248296002.1">
    <property type="nucleotide sequence ID" value="NZ_CP063416.1"/>
</dbReference>
<dbReference type="Proteomes" id="UP001058458">
    <property type="component" value="Plasmid unnamed2"/>
</dbReference>
<accession>A0AB38R3C2</accession>
<keyword evidence="5" id="KW-0949">S-adenosyl-L-methionine</keyword>